<organism evidence="2">
    <name type="scientific">freshwater metagenome</name>
    <dbReference type="NCBI Taxonomy" id="449393"/>
    <lineage>
        <taxon>unclassified sequences</taxon>
        <taxon>metagenomes</taxon>
        <taxon>ecological metagenomes</taxon>
    </lineage>
</organism>
<evidence type="ECO:0000256" key="1">
    <source>
        <dbReference type="SAM" id="MobiDB-lite"/>
    </source>
</evidence>
<name>A0A6J6V2S0_9ZZZZ</name>
<feature type="compositionally biased region" description="Low complexity" evidence="1">
    <location>
        <begin position="139"/>
        <end position="156"/>
    </location>
</feature>
<evidence type="ECO:0000313" key="2">
    <source>
        <dbReference type="EMBL" id="CAB4764817.1"/>
    </source>
</evidence>
<proteinExistence type="predicted"/>
<gene>
    <name evidence="2" type="ORF">UFOPK2766_02458</name>
</gene>
<reference evidence="2" key="1">
    <citation type="submission" date="2020-05" db="EMBL/GenBank/DDBJ databases">
        <authorList>
            <person name="Chiriac C."/>
            <person name="Salcher M."/>
            <person name="Ghai R."/>
            <person name="Kavagutti S V."/>
        </authorList>
    </citation>
    <scope>NUCLEOTIDE SEQUENCE</scope>
</reference>
<protein>
    <submittedName>
        <fullName evidence="2">Unannotated protein</fullName>
    </submittedName>
</protein>
<dbReference type="EMBL" id="CAEZYU010000215">
    <property type="protein sequence ID" value="CAB4764817.1"/>
    <property type="molecule type" value="Genomic_DNA"/>
</dbReference>
<sequence>MVRGLIGAVSVDGGPTRQQLSLLKSITAHLWKRTDLDPSKLFGLSPQETADRLQELSDRRCFHEVLIALEVCRHPLTQTQVDAVESFAEALDFDGPDLKMFRDLVSEGSSSAAEDYRRFLVANLEQRSEPSLVAEPSVATATATAKATPDTNTTEPAPAPEPEPEPDLVQRLEAFQDLPPASLGRAFLSFYRRHQIPLPGERGSSMNHFYVAHDMTHVIAGIEPTGPGEVALSGFQWAMNDNSVNSAALLASLVVHEAGFGQAGTLATESGQLGVSGAATLLGEEMSRGTHCSSDFSLVDHFELAPLPLTEVRESFGVQAPDDPRDGHHCW</sequence>
<feature type="region of interest" description="Disordered" evidence="1">
    <location>
        <begin position="131"/>
        <end position="165"/>
    </location>
</feature>
<dbReference type="AlphaFoldDB" id="A0A6J6V2S0"/>
<accession>A0A6J6V2S0</accession>